<dbReference type="Gene3D" id="2.30.30.110">
    <property type="match status" value="1"/>
</dbReference>
<dbReference type="SUPFAM" id="SSF50118">
    <property type="entry name" value="Cell growth inhibitor/plasmid maintenance toxic component"/>
    <property type="match status" value="1"/>
</dbReference>
<dbReference type="Proteomes" id="UP000305792">
    <property type="component" value="Unassembled WGS sequence"/>
</dbReference>
<keyword evidence="2" id="KW-1185">Reference proteome</keyword>
<gene>
    <name evidence="1" type="ORF">E9998_21760</name>
</gene>
<dbReference type="AlphaFoldDB" id="A0A4S8P898"/>
<dbReference type="InterPro" id="IPR011067">
    <property type="entry name" value="Plasmid_toxin/cell-grow_inhib"/>
</dbReference>
<evidence type="ECO:0000313" key="1">
    <source>
        <dbReference type="EMBL" id="THV24254.1"/>
    </source>
</evidence>
<protein>
    <submittedName>
        <fullName evidence="1">Type II toxin-antitoxin system PemK/MazF family toxin</fullName>
    </submittedName>
</protein>
<sequence length="105" mass="11273">MPERTALKRGEVYMHTTTGQRVVVLSDDRFNADTHTGRVLVAPLGRKPGPVSVPCGDQDPVAGYVQVAELGQATVGSLADCACTLSGRTMERLNRALVSLFDLPY</sequence>
<proteinExistence type="predicted"/>
<accession>A0A4S8P898</accession>
<dbReference type="OrthoDB" id="9872728at2"/>
<reference evidence="1 2" key="1">
    <citation type="journal article" date="2018" name="Int. J. Syst. Evol. Microbiol.">
        <title>Glycomyces paridis sp. nov., isolated from the medicinal plant Paris polyphylla.</title>
        <authorList>
            <person name="Fang X.M."/>
            <person name="Bai J.L."/>
            <person name="Su J."/>
            <person name="Zhao L.L."/>
            <person name="Liu H.Y."/>
            <person name="Ma B.P."/>
            <person name="Zhang Y.Q."/>
            <person name="Yu L.Y."/>
        </authorList>
    </citation>
    <scope>NUCLEOTIDE SEQUENCE [LARGE SCALE GENOMIC DNA]</scope>
    <source>
        <strain evidence="1 2">CPCC 204357</strain>
    </source>
</reference>
<organism evidence="1 2">
    <name type="scientific">Glycomyces paridis</name>
    <dbReference type="NCBI Taxonomy" id="2126555"/>
    <lineage>
        <taxon>Bacteria</taxon>
        <taxon>Bacillati</taxon>
        <taxon>Actinomycetota</taxon>
        <taxon>Actinomycetes</taxon>
        <taxon>Glycomycetales</taxon>
        <taxon>Glycomycetaceae</taxon>
        <taxon>Glycomyces</taxon>
    </lineage>
</organism>
<comment type="caution">
    <text evidence="1">The sequence shown here is derived from an EMBL/GenBank/DDBJ whole genome shotgun (WGS) entry which is preliminary data.</text>
</comment>
<dbReference type="EMBL" id="STGX01000020">
    <property type="protein sequence ID" value="THV24254.1"/>
    <property type="molecule type" value="Genomic_DNA"/>
</dbReference>
<name>A0A4S8P898_9ACTN</name>
<dbReference type="RefSeq" id="WP_136531805.1">
    <property type="nucleotide sequence ID" value="NZ_STGX01000020.1"/>
</dbReference>
<evidence type="ECO:0000313" key="2">
    <source>
        <dbReference type="Proteomes" id="UP000305792"/>
    </source>
</evidence>